<dbReference type="GO" id="GO:0009977">
    <property type="term" value="F:proton motive force dependent protein transmembrane transporter activity"/>
    <property type="evidence" value="ECO:0007669"/>
    <property type="project" value="TreeGrafter"/>
</dbReference>
<feature type="compositionally biased region" description="Acidic residues" evidence="8">
    <location>
        <begin position="247"/>
        <end position="261"/>
    </location>
</feature>
<feature type="transmembrane region" description="Helical" evidence="7">
    <location>
        <begin position="69"/>
        <end position="94"/>
    </location>
</feature>
<keyword evidence="7" id="KW-0813">Transport</keyword>
<keyword evidence="5 7" id="KW-0811">Translocation</keyword>
<dbReference type="RefSeq" id="WP_068757411.1">
    <property type="nucleotide sequence ID" value="NZ_KQ950183.1"/>
</dbReference>
<keyword evidence="6 7" id="KW-0472">Membrane</keyword>
<dbReference type="HAMAP" id="MF_00902">
    <property type="entry name" value="TatC"/>
    <property type="match status" value="1"/>
</dbReference>
<feature type="region of interest" description="Disordered" evidence="8">
    <location>
        <begin position="245"/>
        <end position="270"/>
    </location>
</feature>
<keyword evidence="7" id="KW-1003">Cell membrane</keyword>
<keyword evidence="3 7" id="KW-0653">Protein transport</keyword>
<dbReference type="OrthoDB" id="9777044at2"/>
<name>A0A147KJ45_THECS</name>
<dbReference type="NCBIfam" id="TIGR00945">
    <property type="entry name" value="tatC"/>
    <property type="match status" value="1"/>
</dbReference>
<dbReference type="STRING" id="665004.AC529_07965"/>
<comment type="similarity">
    <text evidence="7">Belongs to the TatC family.</text>
</comment>
<dbReference type="PANTHER" id="PTHR30371:SF0">
    <property type="entry name" value="SEC-INDEPENDENT PROTEIN TRANSLOCASE PROTEIN TATC, CHLOROPLASTIC-RELATED"/>
    <property type="match status" value="1"/>
</dbReference>
<keyword evidence="2 7" id="KW-0812">Transmembrane</keyword>
<protein>
    <recommendedName>
        <fullName evidence="7">Sec-independent protein translocase protein TatC</fullName>
    </recommendedName>
</protein>
<sequence>MPLMDHLRELRNRIIKALLFISAGVVAGFLVFDPVWEFLQRPYCSLPAEVRGGEDCGLNYTGIFDGFNLYFKVALIVGLLVSSPFWLYQVWAFVAPALRGREKRYTYLFVGFAVPLFCAGAALAYYVTAKGMEIMFSFAPEGSTALITLQNYLTYIIMMLVVFGAAFLLPLIVVMLNFLGVLPHRMIAKWRRVIIFLAFVFAAIATPGGDPFTMLALGIPVVALFEIAELVAFVNDRRRGRSRDPLAELDDDEISPLDDVDSAAGTTPNR</sequence>
<keyword evidence="10" id="KW-1185">Reference proteome</keyword>
<comment type="caution">
    <text evidence="9">The sequence shown here is derived from an EMBL/GenBank/DDBJ whole genome shotgun (WGS) entry which is preliminary data.</text>
</comment>
<feature type="transmembrane region" description="Helical" evidence="7">
    <location>
        <begin position="152"/>
        <end position="178"/>
    </location>
</feature>
<dbReference type="PANTHER" id="PTHR30371">
    <property type="entry name" value="SEC-INDEPENDENT PROTEIN TRANSLOCASE PROTEIN TATC"/>
    <property type="match status" value="1"/>
</dbReference>
<dbReference type="InterPro" id="IPR002033">
    <property type="entry name" value="TatC"/>
</dbReference>
<dbReference type="PRINTS" id="PR01840">
    <property type="entry name" value="TATCFAMILY"/>
</dbReference>
<organism evidence="9 10">
    <name type="scientific">Thermobifida cellulosilytica TB100</name>
    <dbReference type="NCBI Taxonomy" id="665004"/>
    <lineage>
        <taxon>Bacteria</taxon>
        <taxon>Bacillati</taxon>
        <taxon>Actinomycetota</taxon>
        <taxon>Actinomycetes</taxon>
        <taxon>Streptosporangiales</taxon>
        <taxon>Nocardiopsidaceae</taxon>
        <taxon>Thermobifida</taxon>
    </lineage>
</organism>
<feature type="transmembrane region" description="Helical" evidence="7">
    <location>
        <begin position="14"/>
        <end position="32"/>
    </location>
</feature>
<evidence type="ECO:0000256" key="7">
    <source>
        <dbReference type="HAMAP-Rule" id="MF_00902"/>
    </source>
</evidence>
<proteinExistence type="inferred from homology"/>
<dbReference type="GO" id="GO:0043953">
    <property type="term" value="P:protein transport by the Tat complex"/>
    <property type="evidence" value="ECO:0007669"/>
    <property type="project" value="UniProtKB-UniRule"/>
</dbReference>
<evidence type="ECO:0000313" key="10">
    <source>
        <dbReference type="Proteomes" id="UP000074382"/>
    </source>
</evidence>
<dbReference type="Pfam" id="PF00902">
    <property type="entry name" value="TatC"/>
    <property type="match status" value="1"/>
</dbReference>
<feature type="transmembrane region" description="Helical" evidence="7">
    <location>
        <begin position="106"/>
        <end position="127"/>
    </location>
</feature>
<dbReference type="EMBL" id="LGEM01000034">
    <property type="protein sequence ID" value="KUP97239.1"/>
    <property type="molecule type" value="Genomic_DNA"/>
</dbReference>
<reference evidence="10" key="1">
    <citation type="journal article" date="2017" name="Acta Aliment.">
        <title>Plant polysaccharide degrading enzyme system of Thermpbifida cellulosilytica TB100 revealed by de novo genome project data.</title>
        <authorList>
            <person name="Toth A."/>
            <person name="Baka E."/>
            <person name="Luzics S."/>
            <person name="Bata-Vidacs I."/>
            <person name="Nagy I."/>
            <person name="Balint B."/>
            <person name="Herceg R."/>
            <person name="Olasz F."/>
            <person name="Wilk T."/>
            <person name="Nagy T."/>
            <person name="Kriszt B."/>
            <person name="Nagy I."/>
            <person name="Kukolya J."/>
        </authorList>
    </citation>
    <scope>NUCLEOTIDE SEQUENCE [LARGE SCALE GENOMIC DNA]</scope>
    <source>
        <strain evidence="10">TB100</strain>
    </source>
</reference>
<dbReference type="Proteomes" id="UP000074382">
    <property type="component" value="Unassembled WGS sequence"/>
</dbReference>
<feature type="transmembrane region" description="Helical" evidence="7">
    <location>
        <begin position="190"/>
        <end position="208"/>
    </location>
</feature>
<gene>
    <name evidence="7" type="primary">tatC</name>
    <name evidence="9" type="ORF">AC529_07965</name>
</gene>
<evidence type="ECO:0000256" key="1">
    <source>
        <dbReference type="ARBA" id="ARBA00004141"/>
    </source>
</evidence>
<accession>A0A147KJ45</accession>
<dbReference type="GO" id="GO:0065002">
    <property type="term" value="P:intracellular protein transmembrane transport"/>
    <property type="evidence" value="ECO:0007669"/>
    <property type="project" value="TreeGrafter"/>
</dbReference>
<dbReference type="GO" id="GO:0033281">
    <property type="term" value="C:TAT protein transport complex"/>
    <property type="evidence" value="ECO:0007669"/>
    <property type="project" value="UniProtKB-UniRule"/>
</dbReference>
<evidence type="ECO:0000256" key="8">
    <source>
        <dbReference type="SAM" id="MobiDB-lite"/>
    </source>
</evidence>
<evidence type="ECO:0000313" key="9">
    <source>
        <dbReference type="EMBL" id="KUP97239.1"/>
    </source>
</evidence>
<dbReference type="PATRIC" id="fig|665004.4.peg.3106"/>
<feature type="transmembrane region" description="Helical" evidence="7">
    <location>
        <begin position="214"/>
        <end position="234"/>
    </location>
</feature>
<comment type="subunit">
    <text evidence="7">The Tat system comprises two distinct complexes: a TatABC complex, containing multiple copies of TatA, TatB and TatC subunits, and a separate TatA complex, containing only TatA subunits. Substrates initially bind to the TatABC complex, which probably triggers association of the separate TatA complex to form the active translocon.</text>
</comment>
<comment type="subcellular location">
    <subcellularLocation>
        <location evidence="7">Cell membrane</location>
        <topology evidence="7">Multi-pass membrane protein</topology>
    </subcellularLocation>
    <subcellularLocation>
        <location evidence="1">Membrane</location>
        <topology evidence="1">Multi-pass membrane protein</topology>
    </subcellularLocation>
</comment>
<keyword evidence="4 7" id="KW-1133">Transmembrane helix</keyword>
<evidence type="ECO:0000256" key="4">
    <source>
        <dbReference type="ARBA" id="ARBA00022989"/>
    </source>
</evidence>
<evidence type="ECO:0000256" key="6">
    <source>
        <dbReference type="ARBA" id="ARBA00023136"/>
    </source>
</evidence>
<evidence type="ECO:0000256" key="5">
    <source>
        <dbReference type="ARBA" id="ARBA00023010"/>
    </source>
</evidence>
<comment type="function">
    <text evidence="7">Part of the twin-arginine translocation (Tat) system that transports large folded proteins containing a characteristic twin-arginine motif in their signal peptide across membranes. Together with TatB, TatC is part of a receptor directly interacting with Tat signal peptides.</text>
</comment>
<evidence type="ECO:0000256" key="3">
    <source>
        <dbReference type="ARBA" id="ARBA00022927"/>
    </source>
</evidence>
<dbReference type="AlphaFoldDB" id="A0A147KJ45"/>
<evidence type="ECO:0000256" key="2">
    <source>
        <dbReference type="ARBA" id="ARBA00022692"/>
    </source>
</evidence>